<comment type="caution">
    <text evidence="1">The sequence shown here is derived from an EMBL/GenBank/DDBJ whole genome shotgun (WGS) entry which is preliminary data.</text>
</comment>
<gene>
    <name evidence="1" type="ORF">R3P38DRAFT_106161</name>
</gene>
<proteinExistence type="predicted"/>
<protein>
    <submittedName>
        <fullName evidence="1">Uncharacterized protein</fullName>
    </submittedName>
</protein>
<reference evidence="1 2" key="1">
    <citation type="journal article" date="2024" name="J Genomics">
        <title>Draft genome sequencing and assembly of Favolaschia claudopus CIRM-BRFM 2984 isolated from oak limbs.</title>
        <authorList>
            <person name="Navarro D."/>
            <person name="Drula E."/>
            <person name="Chaduli D."/>
            <person name="Cazenave R."/>
            <person name="Ahrendt S."/>
            <person name="Wang J."/>
            <person name="Lipzen A."/>
            <person name="Daum C."/>
            <person name="Barry K."/>
            <person name="Grigoriev I.V."/>
            <person name="Favel A."/>
            <person name="Rosso M.N."/>
            <person name="Martin F."/>
        </authorList>
    </citation>
    <scope>NUCLEOTIDE SEQUENCE [LARGE SCALE GENOMIC DNA]</scope>
    <source>
        <strain evidence="1 2">CIRM-BRFM 2984</strain>
    </source>
</reference>
<dbReference type="Proteomes" id="UP001362999">
    <property type="component" value="Unassembled WGS sequence"/>
</dbReference>
<sequence>MTITFCVAKCDSLNLEYAGAEYANECYRFQGWETGGALDDGADTVNCAGDATWMRHRSAAPGSACQRTSRSRPQYEATLAASANQAEDAFSLTHASEMHKDLEPCCR</sequence>
<organism evidence="1 2">
    <name type="scientific">Favolaschia claudopus</name>
    <dbReference type="NCBI Taxonomy" id="2862362"/>
    <lineage>
        <taxon>Eukaryota</taxon>
        <taxon>Fungi</taxon>
        <taxon>Dikarya</taxon>
        <taxon>Basidiomycota</taxon>
        <taxon>Agaricomycotina</taxon>
        <taxon>Agaricomycetes</taxon>
        <taxon>Agaricomycetidae</taxon>
        <taxon>Agaricales</taxon>
        <taxon>Marasmiineae</taxon>
        <taxon>Mycenaceae</taxon>
        <taxon>Favolaschia</taxon>
    </lineage>
</organism>
<keyword evidence="2" id="KW-1185">Reference proteome</keyword>
<dbReference type="AlphaFoldDB" id="A0AAV9ZYN6"/>
<accession>A0AAV9ZYN6</accession>
<name>A0AAV9ZYN6_9AGAR</name>
<evidence type="ECO:0000313" key="2">
    <source>
        <dbReference type="Proteomes" id="UP001362999"/>
    </source>
</evidence>
<dbReference type="EMBL" id="JAWWNJ010000100">
    <property type="protein sequence ID" value="KAK6996032.1"/>
    <property type="molecule type" value="Genomic_DNA"/>
</dbReference>
<evidence type="ECO:0000313" key="1">
    <source>
        <dbReference type="EMBL" id="KAK6996032.1"/>
    </source>
</evidence>